<feature type="region of interest" description="Disordered" evidence="1">
    <location>
        <begin position="1"/>
        <end position="73"/>
    </location>
</feature>
<evidence type="ECO:0000256" key="1">
    <source>
        <dbReference type="SAM" id="MobiDB-lite"/>
    </source>
</evidence>
<dbReference type="Proteomes" id="UP000799424">
    <property type="component" value="Unassembled WGS sequence"/>
</dbReference>
<evidence type="ECO:0000313" key="3">
    <source>
        <dbReference type="Proteomes" id="UP000799424"/>
    </source>
</evidence>
<keyword evidence="3" id="KW-1185">Reference proteome</keyword>
<dbReference type="EMBL" id="MU006239">
    <property type="protein sequence ID" value="KAF2820784.1"/>
    <property type="molecule type" value="Genomic_DNA"/>
</dbReference>
<feature type="compositionally biased region" description="Basic and acidic residues" evidence="1">
    <location>
        <begin position="35"/>
        <end position="46"/>
    </location>
</feature>
<proteinExistence type="predicted"/>
<dbReference type="AlphaFoldDB" id="A0A6A6ZKC1"/>
<gene>
    <name evidence="2" type="ORF">CC86DRAFT_111997</name>
</gene>
<accession>A0A6A6ZKC1</accession>
<feature type="compositionally biased region" description="Basic and acidic residues" evidence="1">
    <location>
        <begin position="17"/>
        <end position="26"/>
    </location>
</feature>
<protein>
    <submittedName>
        <fullName evidence="2">Uncharacterized protein</fullName>
    </submittedName>
</protein>
<organism evidence="2 3">
    <name type="scientific">Ophiobolus disseminans</name>
    <dbReference type="NCBI Taxonomy" id="1469910"/>
    <lineage>
        <taxon>Eukaryota</taxon>
        <taxon>Fungi</taxon>
        <taxon>Dikarya</taxon>
        <taxon>Ascomycota</taxon>
        <taxon>Pezizomycotina</taxon>
        <taxon>Dothideomycetes</taxon>
        <taxon>Pleosporomycetidae</taxon>
        <taxon>Pleosporales</taxon>
        <taxon>Pleosporineae</taxon>
        <taxon>Phaeosphaeriaceae</taxon>
        <taxon>Ophiobolus</taxon>
    </lineage>
</organism>
<name>A0A6A6ZKC1_9PLEO</name>
<sequence>MSAPGWNPSRPFPTAPEQRKCRRDSDSESDYPQYTRRESSKRRGGDDTGSAHVARGSVTSGSEYPPIPVPADSSHCDEKVRYLDIVIPPLDVRELQSQSKTDFRFCYSPLHCNMPLLVTRSTAASRSSRPIVWRWKYIGCLVFIETEVSRTVFASTHGVCEEPCSANHGQRKEVESSVQLTSTLLAMRCLPRLCPTSSCW</sequence>
<reference evidence="2" key="1">
    <citation type="journal article" date="2020" name="Stud. Mycol.">
        <title>101 Dothideomycetes genomes: a test case for predicting lifestyles and emergence of pathogens.</title>
        <authorList>
            <person name="Haridas S."/>
            <person name="Albert R."/>
            <person name="Binder M."/>
            <person name="Bloem J."/>
            <person name="Labutti K."/>
            <person name="Salamov A."/>
            <person name="Andreopoulos B."/>
            <person name="Baker S."/>
            <person name="Barry K."/>
            <person name="Bills G."/>
            <person name="Bluhm B."/>
            <person name="Cannon C."/>
            <person name="Castanera R."/>
            <person name="Culley D."/>
            <person name="Daum C."/>
            <person name="Ezra D."/>
            <person name="Gonzalez J."/>
            <person name="Henrissat B."/>
            <person name="Kuo A."/>
            <person name="Liang C."/>
            <person name="Lipzen A."/>
            <person name="Lutzoni F."/>
            <person name="Magnuson J."/>
            <person name="Mondo S."/>
            <person name="Nolan M."/>
            <person name="Ohm R."/>
            <person name="Pangilinan J."/>
            <person name="Park H.-J."/>
            <person name="Ramirez L."/>
            <person name="Alfaro M."/>
            <person name="Sun H."/>
            <person name="Tritt A."/>
            <person name="Yoshinaga Y."/>
            <person name="Zwiers L.-H."/>
            <person name="Turgeon B."/>
            <person name="Goodwin S."/>
            <person name="Spatafora J."/>
            <person name="Crous P."/>
            <person name="Grigoriev I."/>
        </authorList>
    </citation>
    <scope>NUCLEOTIDE SEQUENCE</scope>
    <source>
        <strain evidence="2">CBS 113818</strain>
    </source>
</reference>
<evidence type="ECO:0000313" key="2">
    <source>
        <dbReference type="EMBL" id="KAF2820784.1"/>
    </source>
</evidence>